<name>A0A5B7CW04_PORTR</name>
<reference evidence="1 2" key="1">
    <citation type="submission" date="2019-05" db="EMBL/GenBank/DDBJ databases">
        <title>Another draft genome of Portunus trituberculatus and its Hox gene families provides insights of decapod evolution.</title>
        <authorList>
            <person name="Jeong J.-H."/>
            <person name="Song I."/>
            <person name="Kim S."/>
            <person name="Choi T."/>
            <person name="Kim D."/>
            <person name="Ryu S."/>
            <person name="Kim W."/>
        </authorList>
    </citation>
    <scope>NUCLEOTIDE SEQUENCE [LARGE SCALE GENOMIC DNA]</scope>
    <source>
        <tissue evidence="1">Muscle</tissue>
    </source>
</reference>
<keyword evidence="2" id="KW-1185">Reference proteome</keyword>
<evidence type="ECO:0000313" key="2">
    <source>
        <dbReference type="Proteomes" id="UP000324222"/>
    </source>
</evidence>
<dbReference type="Proteomes" id="UP000324222">
    <property type="component" value="Unassembled WGS sequence"/>
</dbReference>
<gene>
    <name evidence="1" type="ORF">E2C01_005206</name>
</gene>
<protein>
    <submittedName>
        <fullName evidence="1">Uncharacterized protein</fullName>
    </submittedName>
</protein>
<evidence type="ECO:0000313" key="1">
    <source>
        <dbReference type="EMBL" id="MPC12506.1"/>
    </source>
</evidence>
<organism evidence="1 2">
    <name type="scientific">Portunus trituberculatus</name>
    <name type="common">Swimming crab</name>
    <name type="synonym">Neptunus trituberculatus</name>
    <dbReference type="NCBI Taxonomy" id="210409"/>
    <lineage>
        <taxon>Eukaryota</taxon>
        <taxon>Metazoa</taxon>
        <taxon>Ecdysozoa</taxon>
        <taxon>Arthropoda</taxon>
        <taxon>Crustacea</taxon>
        <taxon>Multicrustacea</taxon>
        <taxon>Malacostraca</taxon>
        <taxon>Eumalacostraca</taxon>
        <taxon>Eucarida</taxon>
        <taxon>Decapoda</taxon>
        <taxon>Pleocyemata</taxon>
        <taxon>Brachyura</taxon>
        <taxon>Eubrachyura</taxon>
        <taxon>Portunoidea</taxon>
        <taxon>Portunidae</taxon>
        <taxon>Portuninae</taxon>
        <taxon>Portunus</taxon>
    </lineage>
</organism>
<accession>A0A5B7CW04</accession>
<sequence>MFINLRRWRCPAGCRCHWALWRYAAGQPRRRHPASGLLSLHAKHRVSSCGEGREFIGIYETTGWPRGLPVQVKGSVSFTRLRGATRRGVMCLSIHKSLQGGSPGAGREPADVTSPRHIYLVGTWTFKNKRHSQTEAAASLVTLPACVIHTLTVGEERLSPASLSPLGRLPRPAASCRLPHAVVARAFRSNK</sequence>
<proteinExistence type="predicted"/>
<dbReference type="AlphaFoldDB" id="A0A5B7CW04"/>
<comment type="caution">
    <text evidence="1">The sequence shown here is derived from an EMBL/GenBank/DDBJ whole genome shotgun (WGS) entry which is preliminary data.</text>
</comment>
<dbReference type="EMBL" id="VSRR010000220">
    <property type="protein sequence ID" value="MPC12506.1"/>
    <property type="molecule type" value="Genomic_DNA"/>
</dbReference>